<dbReference type="InterPro" id="IPR011009">
    <property type="entry name" value="Kinase-like_dom_sf"/>
</dbReference>
<dbReference type="InterPro" id="IPR006748">
    <property type="entry name" value="NH2Glyco/OHUrea_AB-resist_kin"/>
</dbReference>
<comment type="caution">
    <text evidence="1">The sequence shown here is derived from an EMBL/GenBank/DDBJ whole genome shotgun (WGS) entry which is preliminary data.</text>
</comment>
<dbReference type="GO" id="GO:0050300">
    <property type="term" value="F:aminoglycoside 6-kinase activity"/>
    <property type="evidence" value="ECO:0007669"/>
    <property type="project" value="UniProtKB-EC"/>
</dbReference>
<dbReference type="RefSeq" id="WP_185000043.1">
    <property type="nucleotide sequence ID" value="NZ_BAAAUI010000013.1"/>
</dbReference>
<organism evidence="1 2">
    <name type="scientific">Crossiella cryophila</name>
    <dbReference type="NCBI Taxonomy" id="43355"/>
    <lineage>
        <taxon>Bacteria</taxon>
        <taxon>Bacillati</taxon>
        <taxon>Actinomycetota</taxon>
        <taxon>Actinomycetes</taxon>
        <taxon>Pseudonocardiales</taxon>
        <taxon>Pseudonocardiaceae</taxon>
        <taxon>Crossiella</taxon>
    </lineage>
</organism>
<proteinExistence type="predicted"/>
<dbReference type="Pfam" id="PF04655">
    <property type="entry name" value="APH_6_hur"/>
    <property type="match status" value="1"/>
</dbReference>
<keyword evidence="1" id="KW-0418">Kinase</keyword>
<gene>
    <name evidence="1" type="ORF">HNR67_000111</name>
</gene>
<sequence length="298" mass="32841">MIAVPDRFAAETIARQGEDARPWLDRLPEVLRGLCGYWGVEPDGQATHGGLALVVPVRSGEERYAIKVTWLDEDTRHEATALQRWAGNGAVRLLGEDPVHGAMLLERLDETRSLAGEGHDDACEIVGNLARRLWVPPPPSVPRLIDEALLWAADAHHEWDRVGQPVPHRLVGRAVRAHIELTSGGYRPSLLHRDLDFTNVLAGRREPWLAIDPKPISGDPHYELLPLLRGRFAELGNAAGLRRRIALLADASGLDLARSREWALARAVDEWISAVGRGPAGQERAAVVRTVAEWLAES</sequence>
<keyword evidence="1" id="KW-0808">Transferase</keyword>
<accession>A0A7W7C3S1</accession>
<dbReference type="EMBL" id="JACHMH010000001">
    <property type="protein sequence ID" value="MBB4673993.1"/>
    <property type="molecule type" value="Genomic_DNA"/>
</dbReference>
<reference evidence="1 2" key="1">
    <citation type="submission" date="2020-08" db="EMBL/GenBank/DDBJ databases">
        <title>Sequencing the genomes of 1000 actinobacteria strains.</title>
        <authorList>
            <person name="Klenk H.-P."/>
        </authorList>
    </citation>
    <scope>NUCLEOTIDE SEQUENCE [LARGE SCALE GENOMIC DNA]</scope>
    <source>
        <strain evidence="1 2">DSM 44230</strain>
    </source>
</reference>
<keyword evidence="2" id="KW-1185">Reference proteome</keyword>
<dbReference type="EC" id="2.7.1.72" evidence="1"/>
<name>A0A7W7C3S1_9PSEU</name>
<dbReference type="AlphaFoldDB" id="A0A7W7C3S1"/>
<protein>
    <submittedName>
        <fullName evidence="1">Streptomycin 6-kinase</fullName>
        <ecNumber evidence="1">2.7.1.72</ecNumber>
    </submittedName>
</protein>
<evidence type="ECO:0000313" key="2">
    <source>
        <dbReference type="Proteomes" id="UP000533598"/>
    </source>
</evidence>
<dbReference type="GO" id="GO:0019748">
    <property type="term" value="P:secondary metabolic process"/>
    <property type="evidence" value="ECO:0007669"/>
    <property type="project" value="InterPro"/>
</dbReference>
<dbReference type="Proteomes" id="UP000533598">
    <property type="component" value="Unassembled WGS sequence"/>
</dbReference>
<evidence type="ECO:0000313" key="1">
    <source>
        <dbReference type="EMBL" id="MBB4673993.1"/>
    </source>
</evidence>
<dbReference type="SUPFAM" id="SSF56112">
    <property type="entry name" value="Protein kinase-like (PK-like)"/>
    <property type="match status" value="1"/>
</dbReference>